<sequence length="171" mass="18850">MRAFDVGGVKTGMSIEEARTAMAKNFGASSSAITESKSLPSQVTTLITGTEQIMFLVYDNNGTRMQVSFEPRVPYDKNNPMAVSQISYELPWSKDNEKAMNDAALKKYGPVSQNNMNPLWCDKPLPGTGMGCASDSATLEVSGTKLRMYDPAWTNARIKFMEEKNATKPQF</sequence>
<dbReference type="AlphaFoldDB" id="A0AAW6UI30"/>
<proteinExistence type="predicted"/>
<name>A0AAW6UI30_PRORE</name>
<organism evidence="1 2">
    <name type="scientific">Providencia rettgeri</name>
    <dbReference type="NCBI Taxonomy" id="587"/>
    <lineage>
        <taxon>Bacteria</taxon>
        <taxon>Pseudomonadati</taxon>
        <taxon>Pseudomonadota</taxon>
        <taxon>Gammaproteobacteria</taxon>
        <taxon>Enterobacterales</taxon>
        <taxon>Morganellaceae</taxon>
        <taxon>Providencia</taxon>
    </lineage>
</organism>
<dbReference type="GeneID" id="89492298"/>
<evidence type="ECO:0000313" key="1">
    <source>
        <dbReference type="EMBL" id="MDI9095020.1"/>
    </source>
</evidence>
<accession>A0AAW6UI30</accession>
<dbReference type="EMBL" id="JAOWIN010000018">
    <property type="protein sequence ID" value="MDI9095020.1"/>
    <property type="molecule type" value="Genomic_DNA"/>
</dbReference>
<dbReference type="InterPro" id="IPR043129">
    <property type="entry name" value="ATPase_NBD"/>
</dbReference>
<reference evidence="1" key="1">
    <citation type="submission" date="2022-10" db="EMBL/GenBank/DDBJ databases">
        <title>Bacterial isolates recovered from the One Health project in Brazil.</title>
        <authorList>
            <person name="Valiatti T.B."/>
            <person name="Santos F."/>
            <person name="Cayo R."/>
            <person name="Gales A.C."/>
        </authorList>
    </citation>
    <scope>NUCLEOTIDE SEQUENCE</scope>
    <source>
        <strain evidence="1">PVR188</strain>
    </source>
</reference>
<protein>
    <submittedName>
        <fullName evidence="1">Uncharacterized protein</fullName>
    </submittedName>
</protein>
<gene>
    <name evidence="1" type="ORF">OGX73_20640</name>
</gene>
<dbReference type="Proteomes" id="UP001159001">
    <property type="component" value="Unassembled WGS sequence"/>
</dbReference>
<comment type="caution">
    <text evidence="1">The sequence shown here is derived from an EMBL/GenBank/DDBJ whole genome shotgun (WGS) entry which is preliminary data.</text>
</comment>
<dbReference type="SUPFAM" id="SSF53067">
    <property type="entry name" value="Actin-like ATPase domain"/>
    <property type="match status" value="1"/>
</dbReference>
<dbReference type="RefSeq" id="WP_250690692.1">
    <property type="nucleotide sequence ID" value="NZ_CP098042.1"/>
</dbReference>
<evidence type="ECO:0000313" key="2">
    <source>
        <dbReference type="Proteomes" id="UP001159001"/>
    </source>
</evidence>